<dbReference type="OrthoDB" id="635705at2"/>
<keyword evidence="3" id="KW-0472">Membrane</keyword>
<reference evidence="4 5" key="1">
    <citation type="submission" date="2018-04" db="EMBL/GenBank/DDBJ databases">
        <title>Characteristic and Complete Genome Sequencing of A Novel Member of Infective Endocarditis Causative Bacteria: Bergeyella cardium QL-PH.</title>
        <authorList>
            <person name="Pan H."/>
            <person name="Sun E."/>
            <person name="Zhang Y."/>
        </authorList>
    </citation>
    <scope>NUCLEOTIDE SEQUENCE [LARGE SCALE GENOMIC DNA]</scope>
    <source>
        <strain evidence="4 5">HPQL</strain>
    </source>
</reference>
<dbReference type="EMBL" id="CP029149">
    <property type="protein sequence ID" value="QHN65823.1"/>
    <property type="molecule type" value="Genomic_DNA"/>
</dbReference>
<feature type="coiled-coil region" evidence="1">
    <location>
        <begin position="326"/>
        <end position="360"/>
    </location>
</feature>
<keyword evidence="1" id="KW-0175">Coiled coil</keyword>
<keyword evidence="3" id="KW-0812">Transmembrane</keyword>
<evidence type="ECO:0000256" key="2">
    <source>
        <dbReference type="SAM" id="MobiDB-lite"/>
    </source>
</evidence>
<evidence type="ECO:0000256" key="1">
    <source>
        <dbReference type="SAM" id="Coils"/>
    </source>
</evidence>
<evidence type="ECO:0000313" key="4">
    <source>
        <dbReference type="EMBL" id="QHN65823.1"/>
    </source>
</evidence>
<feature type="compositionally biased region" description="Basic and acidic residues" evidence="2">
    <location>
        <begin position="23"/>
        <end position="34"/>
    </location>
</feature>
<accession>A0A6P1QXU0</accession>
<gene>
    <name evidence="4" type="ORF">DBX24_07995</name>
</gene>
<feature type="coiled-coil region" evidence="1">
    <location>
        <begin position="82"/>
        <end position="139"/>
    </location>
</feature>
<evidence type="ECO:0000256" key="3">
    <source>
        <dbReference type="SAM" id="Phobius"/>
    </source>
</evidence>
<feature type="region of interest" description="Disordered" evidence="2">
    <location>
        <begin position="17"/>
        <end position="44"/>
    </location>
</feature>
<keyword evidence="3" id="KW-1133">Transmembrane helix</keyword>
<sequence>MALEKLKDLLKKNVPQTEAPKVVSERAPEIKREEEDTSFGKTETQSYEDWGFESAKKQNGNKLAFTGFWSLVKEYYRKIEILKQYGDNKDAQKAEVELSKKEREIEQKQSIISGIKDKIQVLKEKIDNLKKDIIRIKENPETILPDKASKLGFIIGCTILAFLTIYLFVFYSSAAYSAMFKEFTIDELGVASSIFDPKAVEMAFKEGAEAPVYILTLPFVFLGLGYLIHKFQEAEGNAKYFKIAFLIAITFAFDALLAYHITKKIYDILKENKFQDMPEYSIPMAISDGNFWLIIFAGFVVYIIWGFVFDLTMEAYDKLNIVALAIKAKESEIRIIEDDVDKHNKEIDTINEHIHKVELEVIDLKKIVNGEVFKINWNRFYQCVGEFTTGWTHWMTANKKETALIDDIHKQNENLVEEHKKSILAIEQEKK</sequence>
<keyword evidence="5" id="KW-1185">Reference proteome</keyword>
<proteinExistence type="predicted"/>
<feature type="transmembrane region" description="Helical" evidence="3">
    <location>
        <begin position="210"/>
        <end position="228"/>
    </location>
</feature>
<dbReference type="RefSeq" id="WP_120489148.1">
    <property type="nucleotide sequence ID" value="NZ_CP029149.1"/>
</dbReference>
<dbReference type="KEGG" id="bcad:DBX24_07995"/>
<dbReference type="AlphaFoldDB" id="A0A6P1QXU0"/>
<feature type="transmembrane region" description="Helical" evidence="3">
    <location>
        <begin position="240"/>
        <end position="261"/>
    </location>
</feature>
<organism evidence="4 5">
    <name type="scientific">Bergeyella cardium</name>
    <dbReference type="NCBI Taxonomy" id="1585976"/>
    <lineage>
        <taxon>Bacteria</taxon>
        <taxon>Pseudomonadati</taxon>
        <taxon>Bacteroidota</taxon>
        <taxon>Flavobacteriia</taxon>
        <taxon>Flavobacteriales</taxon>
        <taxon>Weeksellaceae</taxon>
        <taxon>Bergeyella</taxon>
    </lineage>
</organism>
<evidence type="ECO:0000313" key="5">
    <source>
        <dbReference type="Proteomes" id="UP000464318"/>
    </source>
</evidence>
<feature type="transmembrane region" description="Helical" evidence="3">
    <location>
        <begin position="151"/>
        <end position="171"/>
    </location>
</feature>
<name>A0A6P1QXU0_9FLAO</name>
<dbReference type="Proteomes" id="UP000464318">
    <property type="component" value="Chromosome"/>
</dbReference>
<feature type="transmembrane region" description="Helical" evidence="3">
    <location>
        <begin position="291"/>
        <end position="309"/>
    </location>
</feature>
<protein>
    <submittedName>
        <fullName evidence="4">Uncharacterized protein</fullName>
    </submittedName>
</protein>